<sequence length="69" mass="7504">MGASGAASRKCADGRNDAIGGHDRAAYEFHVSHVLAELGVHATREWQLGHIEAARTIRETFLDDYAAPR</sequence>
<keyword evidence="2" id="KW-1185">Reference proteome</keyword>
<dbReference type="EMBL" id="BNEC01000003">
    <property type="protein sequence ID" value="GHI68601.1"/>
    <property type="molecule type" value="Genomic_DNA"/>
</dbReference>
<dbReference type="GeneID" id="95594882"/>
<name>A0ABQ3SKD1_9ACTN</name>
<proteinExistence type="predicted"/>
<reference evidence="2" key="1">
    <citation type="submission" date="2023-07" db="EMBL/GenBank/DDBJ databases">
        <title>Whole genome shotgun sequence of Streptomyces nojiriensis NBRC 13794.</title>
        <authorList>
            <person name="Komaki H."/>
            <person name="Tamura T."/>
        </authorList>
    </citation>
    <scope>NUCLEOTIDE SEQUENCE [LARGE SCALE GENOMIC DNA]</scope>
    <source>
        <strain evidence="2">NBRC 13794</strain>
    </source>
</reference>
<comment type="caution">
    <text evidence="1">The sequence shown here is derived from an EMBL/GenBank/DDBJ whole genome shotgun (WGS) entry which is preliminary data.</text>
</comment>
<dbReference type="RefSeq" id="WP_189746270.1">
    <property type="nucleotide sequence ID" value="NZ_BMRL01000021.1"/>
</dbReference>
<evidence type="ECO:0000313" key="2">
    <source>
        <dbReference type="Proteomes" id="UP000613974"/>
    </source>
</evidence>
<accession>A0ABQ3SKD1</accession>
<protein>
    <submittedName>
        <fullName evidence="1">Uncharacterized protein</fullName>
    </submittedName>
</protein>
<gene>
    <name evidence="1" type="ORF">Snoj_25190</name>
</gene>
<evidence type="ECO:0000313" key="1">
    <source>
        <dbReference type="EMBL" id="GHI68601.1"/>
    </source>
</evidence>
<dbReference type="Proteomes" id="UP000613974">
    <property type="component" value="Unassembled WGS sequence"/>
</dbReference>
<organism evidence="1 2">
    <name type="scientific">Streptomyces nojiriensis</name>
    <dbReference type="NCBI Taxonomy" id="66374"/>
    <lineage>
        <taxon>Bacteria</taxon>
        <taxon>Bacillati</taxon>
        <taxon>Actinomycetota</taxon>
        <taxon>Actinomycetes</taxon>
        <taxon>Kitasatosporales</taxon>
        <taxon>Streptomycetaceae</taxon>
        <taxon>Streptomyces</taxon>
    </lineage>
</organism>